<dbReference type="SUPFAM" id="SSF55729">
    <property type="entry name" value="Acyl-CoA N-acyltransferases (Nat)"/>
    <property type="match status" value="1"/>
</dbReference>
<evidence type="ECO:0000259" key="3">
    <source>
        <dbReference type="PROSITE" id="PS51186"/>
    </source>
</evidence>
<proteinExistence type="predicted"/>
<dbReference type="KEGG" id="nph:NP_4540A"/>
<dbReference type="InterPro" id="IPR016181">
    <property type="entry name" value="Acyl_CoA_acyltransferase"/>
</dbReference>
<dbReference type="PANTHER" id="PTHR43877">
    <property type="entry name" value="AMINOALKYLPHOSPHONATE N-ACETYLTRANSFERASE-RELATED-RELATED"/>
    <property type="match status" value="1"/>
</dbReference>
<accession>A0A1U7EYP8</accession>
<keyword evidence="1 4" id="KW-0808">Transferase</keyword>
<dbReference type="InterPro" id="IPR050832">
    <property type="entry name" value="Bact_Acetyltransf"/>
</dbReference>
<reference evidence="4 5" key="1">
    <citation type="journal article" date="2005" name="Genome Res.">
        <title>Living with two extremes: conclusions from the genome sequence of Natronomonas pharaonis.</title>
        <authorList>
            <person name="Falb M."/>
            <person name="Pfeiffer F."/>
            <person name="Palm P."/>
            <person name="Rodewald K."/>
            <person name="Hickmann V."/>
            <person name="Tittor J."/>
            <person name="Oesterhelt D."/>
        </authorList>
    </citation>
    <scope>NUCLEOTIDE SEQUENCE [LARGE SCALE GENOMIC DNA]</scope>
    <source>
        <strain evidence="5">ATCC 35678 / DSM 2160 / CIP 103997 / JCM 8858 / NBRC 14720 / NCIMB 2260 / Gabara</strain>
    </source>
</reference>
<dbReference type="CDD" id="cd04301">
    <property type="entry name" value="NAT_SF"/>
    <property type="match status" value="1"/>
</dbReference>
<dbReference type="STRING" id="348780.NP_4540A"/>
<name>A0A1U7EYP8_NATPD</name>
<dbReference type="GeneID" id="3702093"/>
<evidence type="ECO:0000256" key="1">
    <source>
        <dbReference type="ARBA" id="ARBA00022679"/>
    </source>
</evidence>
<dbReference type="OrthoDB" id="87545at2157"/>
<organism evidence="4 5">
    <name type="scientific">Natronomonas pharaonis (strain ATCC 35678 / DSM 2160 / CIP 103997 / JCM 8858 / NBRC 14720 / NCIMB 2260 / Gabara)</name>
    <name type="common">Halobacterium pharaonis</name>
    <dbReference type="NCBI Taxonomy" id="348780"/>
    <lineage>
        <taxon>Archaea</taxon>
        <taxon>Methanobacteriati</taxon>
        <taxon>Methanobacteriota</taxon>
        <taxon>Stenosarchaea group</taxon>
        <taxon>Halobacteria</taxon>
        <taxon>Halobacteriales</taxon>
        <taxon>Natronomonadaceae</taxon>
        <taxon>Natronomonas</taxon>
    </lineage>
</organism>
<dbReference type="HOGENOM" id="CLU_013985_23_1_2"/>
<protein>
    <submittedName>
        <fullName evidence="4">GNAT family acetyltransferase</fullName>
        <ecNumber evidence="4">2.3.1.-</ecNumber>
    </submittedName>
</protein>
<dbReference type="EMBL" id="CR936257">
    <property type="protein sequence ID" value="CAI50361.1"/>
    <property type="molecule type" value="Genomic_DNA"/>
</dbReference>
<evidence type="ECO:0000313" key="4">
    <source>
        <dbReference type="EMBL" id="CAI50361.1"/>
    </source>
</evidence>
<feature type="domain" description="N-acetyltransferase" evidence="3">
    <location>
        <begin position="1"/>
        <end position="133"/>
    </location>
</feature>
<gene>
    <name evidence="4" type="ordered locus">NP_4540A</name>
</gene>
<dbReference type="PROSITE" id="PS51186">
    <property type="entry name" value="GNAT"/>
    <property type="match status" value="1"/>
</dbReference>
<dbReference type="PANTHER" id="PTHR43877:SF1">
    <property type="entry name" value="ACETYLTRANSFERASE"/>
    <property type="match status" value="1"/>
</dbReference>
<keyword evidence="2 4" id="KW-0012">Acyltransferase</keyword>
<dbReference type="Gene3D" id="3.40.630.30">
    <property type="match status" value="1"/>
</dbReference>
<dbReference type="EnsemblBacteria" id="CAI50361">
    <property type="protein sequence ID" value="CAI50361"/>
    <property type="gene ID" value="NP_4540A"/>
</dbReference>
<sequence length="135" mass="14353">MIRPLTEADRPAIETLQEHLTYADPSLVEAAVDGPFVGRLAVDEGMPAGYAIAFPGTTATLSELVVGPSFRRRGCASALVDAVDTAIAADGIAAVTPVENEAARSLYLDLGFEPDERLPEFYADGTDGLRFLRVE</sequence>
<dbReference type="EC" id="2.3.1.-" evidence="4"/>
<dbReference type="RefSeq" id="WP_011323976.1">
    <property type="nucleotide sequence ID" value="NC_007426.1"/>
</dbReference>
<dbReference type="Pfam" id="PF00583">
    <property type="entry name" value="Acetyltransf_1"/>
    <property type="match status" value="1"/>
</dbReference>
<dbReference type="InterPro" id="IPR000182">
    <property type="entry name" value="GNAT_dom"/>
</dbReference>
<dbReference type="AlphaFoldDB" id="A0A1U7EYP8"/>
<dbReference type="eggNOG" id="arCOG00837">
    <property type="taxonomic scope" value="Archaea"/>
</dbReference>
<keyword evidence="5" id="KW-1185">Reference proteome</keyword>
<dbReference type="Proteomes" id="UP000002698">
    <property type="component" value="Chromosome"/>
</dbReference>
<evidence type="ECO:0000313" key="5">
    <source>
        <dbReference type="Proteomes" id="UP000002698"/>
    </source>
</evidence>
<dbReference type="GO" id="GO:0016747">
    <property type="term" value="F:acyltransferase activity, transferring groups other than amino-acyl groups"/>
    <property type="evidence" value="ECO:0007669"/>
    <property type="project" value="InterPro"/>
</dbReference>
<evidence type="ECO:0000256" key="2">
    <source>
        <dbReference type="ARBA" id="ARBA00023315"/>
    </source>
</evidence>